<dbReference type="GO" id="GO:0034976">
    <property type="term" value="P:response to endoplasmic reticulum stress"/>
    <property type="evidence" value="ECO:0007669"/>
    <property type="project" value="TreeGrafter"/>
</dbReference>
<dbReference type="Proteomes" id="UP001172673">
    <property type="component" value="Unassembled WGS sequence"/>
</dbReference>
<name>A0AA38XKR4_9EURO</name>
<feature type="region of interest" description="Disordered" evidence="7">
    <location>
        <begin position="244"/>
        <end position="278"/>
    </location>
</feature>
<dbReference type="GO" id="GO:0005788">
    <property type="term" value="C:endoplasmic reticulum lumen"/>
    <property type="evidence" value="ECO:0007669"/>
    <property type="project" value="UniProtKB-SubCell"/>
</dbReference>
<dbReference type="InterPro" id="IPR036249">
    <property type="entry name" value="Thioredoxin-like_sf"/>
</dbReference>
<accession>A0AA38XKR4</accession>
<dbReference type="AlphaFoldDB" id="A0AA38XKR4"/>
<comment type="catalytic activity">
    <reaction evidence="1">
        <text>Catalyzes the rearrangement of -S-S- bonds in proteins.</text>
        <dbReference type="EC" id="5.3.4.1"/>
    </reaction>
</comment>
<dbReference type="Pfam" id="PF00085">
    <property type="entry name" value="Thioredoxin"/>
    <property type="match status" value="1"/>
</dbReference>
<dbReference type="CDD" id="cd02981">
    <property type="entry name" value="PDI_b_family"/>
    <property type="match status" value="1"/>
</dbReference>
<feature type="compositionally biased region" description="Low complexity" evidence="7">
    <location>
        <begin position="265"/>
        <end position="277"/>
    </location>
</feature>
<dbReference type="PANTHER" id="PTHR45815:SF3">
    <property type="entry name" value="PROTEIN DISULFIDE-ISOMERASE A6"/>
    <property type="match status" value="1"/>
</dbReference>
<keyword evidence="11" id="KW-1185">Reference proteome</keyword>
<evidence type="ECO:0000256" key="3">
    <source>
        <dbReference type="ARBA" id="ARBA00012723"/>
    </source>
</evidence>
<gene>
    <name evidence="10" type="ORF">H2200_001362</name>
</gene>
<dbReference type="Gene3D" id="3.40.30.10">
    <property type="entry name" value="Glutaredoxin"/>
    <property type="match status" value="2"/>
</dbReference>
<feature type="chain" id="PRO_5041452525" description="protein disulfide-isomerase" evidence="8">
    <location>
        <begin position="23"/>
        <end position="523"/>
    </location>
</feature>
<dbReference type="EMBL" id="JAPDRK010000002">
    <property type="protein sequence ID" value="KAJ9615287.1"/>
    <property type="molecule type" value="Genomic_DNA"/>
</dbReference>
<evidence type="ECO:0000313" key="11">
    <source>
        <dbReference type="Proteomes" id="UP001172673"/>
    </source>
</evidence>
<dbReference type="PROSITE" id="PS51352">
    <property type="entry name" value="THIOREDOXIN_2"/>
    <property type="match status" value="1"/>
</dbReference>
<evidence type="ECO:0000259" key="9">
    <source>
        <dbReference type="PROSITE" id="PS51352"/>
    </source>
</evidence>
<dbReference type="GO" id="GO:0015035">
    <property type="term" value="F:protein-disulfide reductase activity"/>
    <property type="evidence" value="ECO:0007669"/>
    <property type="project" value="TreeGrafter"/>
</dbReference>
<reference evidence="10" key="1">
    <citation type="submission" date="2022-10" db="EMBL/GenBank/DDBJ databases">
        <title>Culturing micro-colonial fungi from biological soil crusts in the Mojave desert and describing Neophaeococcomyces mojavensis, and introducing the new genera and species Taxawa tesnikishii.</title>
        <authorList>
            <person name="Kurbessoian T."/>
            <person name="Stajich J.E."/>
        </authorList>
    </citation>
    <scope>NUCLEOTIDE SEQUENCE</scope>
    <source>
        <strain evidence="10">TK_41</strain>
    </source>
</reference>
<dbReference type="PROSITE" id="PS00194">
    <property type="entry name" value="THIOREDOXIN_1"/>
    <property type="match status" value="1"/>
</dbReference>
<feature type="region of interest" description="Disordered" evidence="7">
    <location>
        <begin position="452"/>
        <end position="523"/>
    </location>
</feature>
<dbReference type="PRINTS" id="PR00421">
    <property type="entry name" value="THIOREDOXIN"/>
</dbReference>
<dbReference type="InterPro" id="IPR057305">
    <property type="entry name" value="Thioredox_PDIA6_C"/>
</dbReference>
<organism evidence="10 11">
    <name type="scientific">Cladophialophora chaetospira</name>
    <dbReference type="NCBI Taxonomy" id="386627"/>
    <lineage>
        <taxon>Eukaryota</taxon>
        <taxon>Fungi</taxon>
        <taxon>Dikarya</taxon>
        <taxon>Ascomycota</taxon>
        <taxon>Pezizomycotina</taxon>
        <taxon>Eurotiomycetes</taxon>
        <taxon>Chaetothyriomycetidae</taxon>
        <taxon>Chaetothyriales</taxon>
        <taxon>Herpotrichiellaceae</taxon>
        <taxon>Cladophialophora</taxon>
    </lineage>
</organism>
<dbReference type="Pfam" id="PF24541">
    <property type="entry name" value="Thioredox_PDIA6_C"/>
    <property type="match status" value="1"/>
</dbReference>
<feature type="domain" description="Thioredoxin" evidence="9">
    <location>
        <begin position="9"/>
        <end position="141"/>
    </location>
</feature>
<keyword evidence="5" id="KW-0413">Isomerase</keyword>
<feature type="signal peptide" evidence="8">
    <location>
        <begin position="1"/>
        <end position="22"/>
    </location>
</feature>
<evidence type="ECO:0000256" key="1">
    <source>
        <dbReference type="ARBA" id="ARBA00001182"/>
    </source>
</evidence>
<dbReference type="PANTHER" id="PTHR45815">
    <property type="entry name" value="PROTEIN DISULFIDE-ISOMERASE A6"/>
    <property type="match status" value="1"/>
</dbReference>
<evidence type="ECO:0000256" key="6">
    <source>
        <dbReference type="ARBA" id="ARBA00023284"/>
    </source>
</evidence>
<evidence type="ECO:0000256" key="5">
    <source>
        <dbReference type="ARBA" id="ARBA00023235"/>
    </source>
</evidence>
<sequence length="523" mass="55668">MPTPMMLVSLILTLSCALNVHALYSKSSPVLQVNAKTYDSLIAQSNHTSIVEFYAPWCGHCKNLQPAYEKAAKSLAGLAKVAAVDCDDEANKPFCGQMGVQGFPTLKIVKPGSKPGRPSVEDYMGPRSAKGIVEAVKDKIPNHVKKLQGDALDQWLDDRTAPAKVIVFTDKGTTSPLVKSLAVDFLGTIAFAQVRDKATAEKYEVSKFPSVQLILSHGVTPISYDGEINLASLVAFLSQVAAPNPDPAPKDAKSRNSSSKKAKQKPSSSASAAFSRASEAHKSSDFEEHLAGSSTIVLDDTPPTESPLPIVESDEKPMIIADAINPIPTLSTPAEVEASCLSPKSGNCILVLLPSAGDTPSHPATSALAGFAEITAKYHKRKASVIPMYAVPANNQAATRIKADLGLGSGEKLEVIATNMKRGWWRQYQSDSYDILDLESFIDAIKLGEGSRSNLPSGFGATTEEKDPNPDAIEPTEPQESTEAIPEPEPEQSPLAETESAEANDESAEPEPAATPVSEHDEL</sequence>
<dbReference type="EC" id="5.3.4.1" evidence="3"/>
<comment type="subcellular location">
    <subcellularLocation>
        <location evidence="2">Endoplasmic reticulum lumen</location>
    </subcellularLocation>
</comment>
<dbReference type="CDD" id="cd03002">
    <property type="entry name" value="PDI_a_MPD1_like"/>
    <property type="match status" value="1"/>
</dbReference>
<evidence type="ECO:0000313" key="10">
    <source>
        <dbReference type="EMBL" id="KAJ9615287.1"/>
    </source>
</evidence>
<evidence type="ECO:0000256" key="7">
    <source>
        <dbReference type="SAM" id="MobiDB-lite"/>
    </source>
</evidence>
<dbReference type="SUPFAM" id="SSF52833">
    <property type="entry name" value="Thioredoxin-like"/>
    <property type="match status" value="2"/>
</dbReference>
<feature type="compositionally biased region" description="Acidic residues" evidence="7">
    <location>
        <begin position="499"/>
        <end position="509"/>
    </location>
</feature>
<comment type="caution">
    <text evidence="10">The sequence shown here is derived from an EMBL/GenBank/DDBJ whole genome shotgun (WGS) entry which is preliminary data.</text>
</comment>
<keyword evidence="6" id="KW-0676">Redox-active center</keyword>
<proteinExistence type="predicted"/>
<dbReference type="InterPro" id="IPR017937">
    <property type="entry name" value="Thioredoxin_CS"/>
</dbReference>
<evidence type="ECO:0000256" key="2">
    <source>
        <dbReference type="ARBA" id="ARBA00004319"/>
    </source>
</evidence>
<dbReference type="GO" id="GO:0003756">
    <property type="term" value="F:protein disulfide isomerase activity"/>
    <property type="evidence" value="ECO:0007669"/>
    <property type="project" value="UniProtKB-EC"/>
</dbReference>
<evidence type="ECO:0000256" key="8">
    <source>
        <dbReference type="SAM" id="SignalP"/>
    </source>
</evidence>
<keyword evidence="8" id="KW-0732">Signal</keyword>
<evidence type="ECO:0000256" key="4">
    <source>
        <dbReference type="ARBA" id="ARBA00023157"/>
    </source>
</evidence>
<keyword evidence="4" id="KW-1015">Disulfide bond</keyword>
<protein>
    <recommendedName>
        <fullName evidence="3">protein disulfide-isomerase</fullName>
        <ecNumber evidence="3">5.3.4.1</ecNumber>
    </recommendedName>
</protein>
<dbReference type="InterPro" id="IPR013766">
    <property type="entry name" value="Thioredoxin_domain"/>
</dbReference>